<dbReference type="OrthoDB" id="713928at2"/>
<keyword evidence="1" id="KW-0472">Membrane</keyword>
<sequence length="83" mass="9388">MIQKELAQLTDEELLKEAKRVKSDKIITAALIGFLAGVIVYTVVKKSFGFLTLIPIVFAYKLFNKPKYNTTELDALLKERGLK</sequence>
<evidence type="ECO:0000313" key="2">
    <source>
        <dbReference type="EMBL" id="SER18954.1"/>
    </source>
</evidence>
<protein>
    <recommendedName>
        <fullName evidence="4">FUSC family protein</fullName>
    </recommendedName>
</protein>
<keyword evidence="1" id="KW-1133">Transmembrane helix</keyword>
<dbReference type="AlphaFoldDB" id="A0A1H9M5L6"/>
<accession>A0A1H9M5L6</accession>
<dbReference type="RefSeq" id="WP_090882353.1">
    <property type="nucleotide sequence ID" value="NZ_FOGG01000005.1"/>
</dbReference>
<keyword evidence="3" id="KW-1185">Reference proteome</keyword>
<evidence type="ECO:0000256" key="1">
    <source>
        <dbReference type="SAM" id="Phobius"/>
    </source>
</evidence>
<reference evidence="2 3" key="1">
    <citation type="submission" date="2016-10" db="EMBL/GenBank/DDBJ databases">
        <authorList>
            <person name="de Groot N.N."/>
        </authorList>
    </citation>
    <scope>NUCLEOTIDE SEQUENCE [LARGE SCALE GENOMIC DNA]</scope>
    <source>
        <strain evidence="2 3">DSM 18610</strain>
    </source>
</reference>
<feature type="transmembrane region" description="Helical" evidence="1">
    <location>
        <begin position="26"/>
        <end position="42"/>
    </location>
</feature>
<gene>
    <name evidence="2" type="ORF">SAMN04488023_105112</name>
</gene>
<dbReference type="EMBL" id="FOGG01000005">
    <property type="protein sequence ID" value="SER18954.1"/>
    <property type="molecule type" value="Genomic_DNA"/>
</dbReference>
<evidence type="ECO:0008006" key="4">
    <source>
        <dbReference type="Google" id="ProtNLM"/>
    </source>
</evidence>
<feature type="transmembrane region" description="Helical" evidence="1">
    <location>
        <begin position="48"/>
        <end position="63"/>
    </location>
</feature>
<evidence type="ECO:0000313" key="3">
    <source>
        <dbReference type="Proteomes" id="UP000199572"/>
    </source>
</evidence>
<dbReference type="Proteomes" id="UP000199572">
    <property type="component" value="Unassembled WGS sequence"/>
</dbReference>
<keyword evidence="1" id="KW-0812">Transmembrane</keyword>
<proteinExistence type="predicted"/>
<organism evidence="2 3">
    <name type="scientific">Pedobacter rhizosphaerae</name>
    <dbReference type="NCBI Taxonomy" id="390241"/>
    <lineage>
        <taxon>Bacteria</taxon>
        <taxon>Pseudomonadati</taxon>
        <taxon>Bacteroidota</taxon>
        <taxon>Sphingobacteriia</taxon>
        <taxon>Sphingobacteriales</taxon>
        <taxon>Sphingobacteriaceae</taxon>
        <taxon>Pedobacter</taxon>
    </lineage>
</organism>
<name>A0A1H9M5L6_9SPHI</name>